<dbReference type="EC" id="3.1.11.6" evidence="5"/>
<protein>
    <recommendedName>
        <fullName evidence="5">Exodeoxyribonuclease 7 large subunit</fullName>
        <ecNumber evidence="5">3.1.11.6</ecNumber>
    </recommendedName>
    <alternativeName>
        <fullName evidence="5">Exodeoxyribonuclease VII large subunit</fullName>
        <shortName evidence="5">Exonuclease VII large subunit</shortName>
    </alternativeName>
</protein>
<dbReference type="Pfam" id="PF02601">
    <property type="entry name" value="Exonuc_VII_L"/>
    <property type="match status" value="1"/>
</dbReference>
<evidence type="ECO:0000313" key="10">
    <source>
        <dbReference type="Proteomes" id="UP001631949"/>
    </source>
</evidence>
<sequence>MSKTWTVSELNRYIKGCFEENANLRQLVLSGEIANFKRHAPSGHCYFSLKDDKASITCVMWRSQVSRLTFTPANGMTVLVRGQVTVFERNGAYQLYVDRMLAEGAGALAIQFEELKQKLAKEGLFKTAADRRPIPTYPARVGLVTSETGAVIRDMLTVMRRRAPYVKILLAPATVQGPTGAASICAALDALYQRDDLDLIILARGGGSQEDLWNFNEEPVVRKIAASPVPIISAIGHETDVTLADFAADLRAGTPSIAAEQAVPNQADLQNSLQARRRALGQALLRDVRLARWRLDQTYRRPAFSQPEKILAPYAQALDERFMALDRGMKGVLDRADLALQKRIGPLVALNPLAVVARGFSIATDDSGQVISHPADLPVDKHFYLRFADGTIQARSLGPVPEEEGKDYHE</sequence>
<keyword evidence="4 5" id="KW-0269">Exonuclease</keyword>
<reference evidence="9 10" key="1">
    <citation type="journal article" date="2016" name="Int. J. Syst. Evol. Microbiol.">
        <title>Peptococcus simiae sp. nov., isolated from rhesus macaque faeces and emended description of the genus Peptococcus.</title>
        <authorList>
            <person name="Shkoporov A.N."/>
            <person name="Efimov B.A."/>
            <person name="Kondova I."/>
            <person name="Ouwerling B."/>
            <person name="Chaplin A.V."/>
            <person name="Shcherbakova V.A."/>
            <person name="Langermans J.A.M."/>
        </authorList>
    </citation>
    <scope>NUCLEOTIDE SEQUENCE [LARGE SCALE GENOMIC DNA]</scope>
    <source>
        <strain evidence="9 10">M108</strain>
    </source>
</reference>
<proteinExistence type="inferred from homology"/>
<evidence type="ECO:0000259" key="7">
    <source>
        <dbReference type="Pfam" id="PF02601"/>
    </source>
</evidence>
<dbReference type="InterPro" id="IPR025824">
    <property type="entry name" value="OB-fold_nuc-bd_dom"/>
</dbReference>
<evidence type="ECO:0000256" key="4">
    <source>
        <dbReference type="ARBA" id="ARBA00022839"/>
    </source>
</evidence>
<accession>A0ABW9H055</accession>
<dbReference type="GO" id="GO:0008855">
    <property type="term" value="F:exodeoxyribonuclease VII activity"/>
    <property type="evidence" value="ECO:0007669"/>
    <property type="project" value="UniProtKB-EC"/>
</dbReference>
<evidence type="ECO:0000256" key="2">
    <source>
        <dbReference type="ARBA" id="ARBA00022722"/>
    </source>
</evidence>
<comment type="similarity">
    <text evidence="5 6">Belongs to the XseA family.</text>
</comment>
<dbReference type="InterPro" id="IPR003753">
    <property type="entry name" value="Exonuc_VII_L"/>
</dbReference>
<dbReference type="Pfam" id="PF13742">
    <property type="entry name" value="tRNA_anti_2"/>
    <property type="match status" value="1"/>
</dbReference>
<evidence type="ECO:0000313" key="9">
    <source>
        <dbReference type="EMBL" id="MFM9413797.1"/>
    </source>
</evidence>
<comment type="function">
    <text evidence="5">Bidirectionally degrades single-stranded DNA into large acid-insoluble oligonucleotides, which are then degraded further into small acid-soluble oligonucleotides.</text>
</comment>
<comment type="catalytic activity">
    <reaction evidence="5 6">
        <text>Exonucleolytic cleavage in either 5'- to 3'- or 3'- to 5'-direction to yield nucleoside 5'-phosphates.</text>
        <dbReference type="EC" id="3.1.11.6"/>
    </reaction>
</comment>
<evidence type="ECO:0000256" key="3">
    <source>
        <dbReference type="ARBA" id="ARBA00022801"/>
    </source>
</evidence>
<dbReference type="RefSeq" id="WP_408977413.1">
    <property type="nucleotide sequence ID" value="NZ_JBJUVG010000006.1"/>
</dbReference>
<keyword evidence="2 5" id="KW-0540">Nuclease</keyword>
<comment type="caution">
    <text evidence="9">The sequence shown here is derived from an EMBL/GenBank/DDBJ whole genome shotgun (WGS) entry which is preliminary data.</text>
</comment>
<comment type="subunit">
    <text evidence="5">Heterooligomer composed of large and small subunits.</text>
</comment>
<dbReference type="PANTHER" id="PTHR30008:SF0">
    <property type="entry name" value="EXODEOXYRIBONUCLEASE 7 LARGE SUBUNIT"/>
    <property type="match status" value="1"/>
</dbReference>
<evidence type="ECO:0000256" key="1">
    <source>
        <dbReference type="ARBA" id="ARBA00022490"/>
    </source>
</evidence>
<dbReference type="HAMAP" id="MF_00378">
    <property type="entry name" value="Exonuc_7_L"/>
    <property type="match status" value="1"/>
</dbReference>
<keyword evidence="3 5" id="KW-0378">Hydrolase</keyword>
<evidence type="ECO:0000259" key="8">
    <source>
        <dbReference type="Pfam" id="PF13742"/>
    </source>
</evidence>
<keyword evidence="10" id="KW-1185">Reference proteome</keyword>
<evidence type="ECO:0000256" key="6">
    <source>
        <dbReference type="RuleBase" id="RU004355"/>
    </source>
</evidence>
<dbReference type="Proteomes" id="UP001631949">
    <property type="component" value="Unassembled WGS sequence"/>
</dbReference>
<keyword evidence="1 5" id="KW-0963">Cytoplasm</keyword>
<dbReference type="EMBL" id="JBJUVG010000006">
    <property type="protein sequence ID" value="MFM9413797.1"/>
    <property type="molecule type" value="Genomic_DNA"/>
</dbReference>
<feature type="domain" description="OB-fold nucleic acid binding" evidence="8">
    <location>
        <begin position="5"/>
        <end position="100"/>
    </location>
</feature>
<comment type="subcellular location">
    <subcellularLocation>
        <location evidence="5 6">Cytoplasm</location>
    </subcellularLocation>
</comment>
<dbReference type="CDD" id="cd04489">
    <property type="entry name" value="ExoVII_LU_OBF"/>
    <property type="match status" value="1"/>
</dbReference>
<evidence type="ECO:0000256" key="5">
    <source>
        <dbReference type="HAMAP-Rule" id="MF_00378"/>
    </source>
</evidence>
<name>A0ABW9H055_9FIRM</name>
<dbReference type="PANTHER" id="PTHR30008">
    <property type="entry name" value="EXODEOXYRIBONUCLEASE 7 LARGE SUBUNIT"/>
    <property type="match status" value="1"/>
</dbReference>
<dbReference type="NCBIfam" id="TIGR00237">
    <property type="entry name" value="xseA"/>
    <property type="match status" value="1"/>
</dbReference>
<organism evidence="9 10">
    <name type="scientific">Peptococcus simiae</name>
    <dbReference type="NCBI Taxonomy" id="1643805"/>
    <lineage>
        <taxon>Bacteria</taxon>
        <taxon>Bacillati</taxon>
        <taxon>Bacillota</taxon>
        <taxon>Clostridia</taxon>
        <taxon>Eubacteriales</taxon>
        <taxon>Peptococcaceae</taxon>
        <taxon>Peptococcus</taxon>
    </lineage>
</organism>
<gene>
    <name evidence="5 9" type="primary">xseA</name>
    <name evidence="9" type="ORF">ACKQTC_05415</name>
</gene>
<feature type="domain" description="Exonuclease VII large subunit C-terminal" evidence="7">
    <location>
        <begin position="128"/>
        <end position="341"/>
    </location>
</feature>
<dbReference type="InterPro" id="IPR020579">
    <property type="entry name" value="Exonuc_VII_lsu_C"/>
</dbReference>